<protein>
    <recommendedName>
        <fullName evidence="6">RNA polymerase sigma factor SigI</fullName>
    </recommendedName>
</protein>
<comment type="caution">
    <text evidence="8">The sequence shown here is derived from an EMBL/GenBank/DDBJ whole genome shotgun (WGS) entry which is preliminary data.</text>
</comment>
<keyword evidence="5 6" id="KW-0804">Transcription</keyword>
<comment type="similarity">
    <text evidence="6">Belongs to the sigma-70 factor family. SigI subfamily.</text>
</comment>
<evidence type="ECO:0000256" key="3">
    <source>
        <dbReference type="ARBA" id="ARBA00023082"/>
    </source>
</evidence>
<comment type="function">
    <text evidence="6">Sigma factors are initiation factors that promote the attachment of RNA polymerase to specific initiation sites and are then released.</text>
</comment>
<dbReference type="HAMAP" id="MF_02064">
    <property type="entry name" value="Sigma70_SigI"/>
    <property type="match status" value="1"/>
</dbReference>
<comment type="subunit">
    <text evidence="6">Interacts with RsgI.</text>
</comment>
<dbReference type="GO" id="GO:0005737">
    <property type="term" value="C:cytoplasm"/>
    <property type="evidence" value="ECO:0007669"/>
    <property type="project" value="UniProtKB-SubCell"/>
</dbReference>
<keyword evidence="9" id="KW-1185">Reference proteome</keyword>
<comment type="activity regulation">
    <text evidence="6">Negatively regulated by the anti-sigma-I factor RsgI.</text>
</comment>
<dbReference type="AlphaFoldDB" id="A0A1Q8QN86"/>
<evidence type="ECO:0000256" key="5">
    <source>
        <dbReference type="ARBA" id="ARBA00023163"/>
    </source>
</evidence>
<feature type="short sequence motif" description="Polymerase core binding" evidence="6">
    <location>
        <begin position="102"/>
        <end position="115"/>
    </location>
</feature>
<dbReference type="GO" id="GO:0006352">
    <property type="term" value="P:DNA-templated transcription initiation"/>
    <property type="evidence" value="ECO:0007669"/>
    <property type="project" value="UniProtKB-UniRule"/>
</dbReference>
<evidence type="ECO:0000313" key="9">
    <source>
        <dbReference type="Proteomes" id="UP000186102"/>
    </source>
</evidence>
<dbReference type="InterPro" id="IPR013325">
    <property type="entry name" value="RNA_pol_sigma_r2"/>
</dbReference>
<evidence type="ECO:0000259" key="7">
    <source>
        <dbReference type="Pfam" id="PF04542"/>
    </source>
</evidence>
<comment type="subcellular location">
    <subcellularLocation>
        <location evidence="6">Cytoplasm</location>
    </subcellularLocation>
</comment>
<feature type="DNA-binding region" description="H-T-H motif" evidence="6">
    <location>
        <begin position="244"/>
        <end position="263"/>
    </location>
</feature>
<keyword evidence="4 6" id="KW-0238">DNA-binding</keyword>
<sequence length="296" mass="34177">MWLSPPAVIKVFVHPFDYRGVGLEIILKSFLQGYPLKFQIFMRNYLIGGGVEVQELSIQQTLQLAKDGNELVREEFIENHKPFILKISSNLCKHYLTWGHDDELSIALVAFNEAIDKYEPSEGASFYGFAKTVMTRRLIDFFRKESKHQLLSLTSSESDNDTLYDYDSEASLEMYKEEEQNYDFAETVKSYVLVLAEYGITLEDLVQVSPKHRDSKATLYRVAHELYTQPDLLQYLTKNKCLPLKELEFLTGIKRKVLERGRKYLIATVLILSAPEFKSLKSFTQIDSITQREGLA</sequence>
<keyword evidence="6" id="KW-0346">Stress response</keyword>
<dbReference type="NCBIfam" id="NF006175">
    <property type="entry name" value="PRK08311.2-3"/>
    <property type="match status" value="1"/>
</dbReference>
<dbReference type="GO" id="GO:0003677">
    <property type="term" value="F:DNA binding"/>
    <property type="evidence" value="ECO:0007669"/>
    <property type="project" value="UniProtKB-UniRule"/>
</dbReference>
<dbReference type="STRING" id="1888891.DSOL_3857"/>
<dbReference type="GO" id="GO:0016987">
    <property type="term" value="F:sigma factor activity"/>
    <property type="evidence" value="ECO:0007669"/>
    <property type="project" value="UniProtKB-UniRule"/>
</dbReference>
<accession>A0A1Q8QN86</accession>
<gene>
    <name evidence="6" type="primary">sigI</name>
    <name evidence="8" type="ORF">DSOL_3857</name>
</gene>
<proteinExistence type="inferred from homology"/>
<evidence type="ECO:0000256" key="1">
    <source>
        <dbReference type="ARBA" id="ARBA00022490"/>
    </source>
</evidence>
<dbReference type="Proteomes" id="UP000186102">
    <property type="component" value="Unassembled WGS sequence"/>
</dbReference>
<feature type="domain" description="RNA polymerase sigma-70 region 2" evidence="7">
    <location>
        <begin position="77"/>
        <end position="147"/>
    </location>
</feature>
<name>A0A1Q8QN86_9FIRM</name>
<evidence type="ECO:0000256" key="2">
    <source>
        <dbReference type="ARBA" id="ARBA00023015"/>
    </source>
</evidence>
<dbReference type="EMBL" id="MLBF01000039">
    <property type="protein sequence ID" value="OLN28780.1"/>
    <property type="molecule type" value="Genomic_DNA"/>
</dbReference>
<dbReference type="SUPFAM" id="SSF88946">
    <property type="entry name" value="Sigma2 domain of RNA polymerase sigma factors"/>
    <property type="match status" value="1"/>
</dbReference>
<evidence type="ECO:0000313" key="8">
    <source>
        <dbReference type="EMBL" id="OLN28780.1"/>
    </source>
</evidence>
<dbReference type="InterPro" id="IPR014244">
    <property type="entry name" value="RNA_pol_sigma-I"/>
</dbReference>
<organism evidence="8 9">
    <name type="scientific">Desulfosporosinus metallidurans</name>
    <dbReference type="NCBI Taxonomy" id="1888891"/>
    <lineage>
        <taxon>Bacteria</taxon>
        <taxon>Bacillati</taxon>
        <taxon>Bacillota</taxon>
        <taxon>Clostridia</taxon>
        <taxon>Eubacteriales</taxon>
        <taxon>Desulfitobacteriaceae</taxon>
        <taxon>Desulfosporosinus</taxon>
    </lineage>
</organism>
<keyword evidence="2 6" id="KW-0805">Transcription regulation</keyword>
<dbReference type="NCBIfam" id="TIGR02895">
    <property type="entry name" value="spore_sigI"/>
    <property type="match status" value="1"/>
</dbReference>
<reference evidence="8" key="1">
    <citation type="submission" date="2016-09" db="EMBL/GenBank/DDBJ databases">
        <title>Complete genome of Desulfosporosinus sp. OL.</title>
        <authorList>
            <person name="Mardanov A."/>
            <person name="Beletsky A."/>
            <person name="Panova A."/>
            <person name="Karnachuk O."/>
            <person name="Ravin N."/>
        </authorList>
    </citation>
    <scope>NUCLEOTIDE SEQUENCE [LARGE SCALE GENOMIC DNA]</scope>
    <source>
        <strain evidence="8">OL</strain>
    </source>
</reference>
<dbReference type="Gene3D" id="1.10.1740.10">
    <property type="match status" value="1"/>
</dbReference>
<dbReference type="Pfam" id="PF04542">
    <property type="entry name" value="Sigma70_r2"/>
    <property type="match status" value="1"/>
</dbReference>
<evidence type="ECO:0000256" key="4">
    <source>
        <dbReference type="ARBA" id="ARBA00023125"/>
    </source>
</evidence>
<keyword evidence="3 6" id="KW-0731">Sigma factor</keyword>
<evidence type="ECO:0000256" key="6">
    <source>
        <dbReference type="HAMAP-Rule" id="MF_02064"/>
    </source>
</evidence>
<dbReference type="InterPro" id="IPR007627">
    <property type="entry name" value="RNA_pol_sigma70_r2"/>
</dbReference>
<keyword evidence="1 6" id="KW-0963">Cytoplasm</keyword>